<accession>R7T512</accession>
<feature type="compositionally biased region" description="Polar residues" evidence="1">
    <location>
        <begin position="1"/>
        <end position="12"/>
    </location>
</feature>
<evidence type="ECO:0008006" key="5">
    <source>
        <dbReference type="Google" id="ProtNLM"/>
    </source>
</evidence>
<dbReference type="EMBL" id="AMQN01015529">
    <property type="status" value="NOT_ANNOTATED_CDS"/>
    <property type="molecule type" value="Genomic_DNA"/>
</dbReference>
<keyword evidence="4" id="KW-1185">Reference proteome</keyword>
<evidence type="ECO:0000256" key="1">
    <source>
        <dbReference type="SAM" id="MobiDB-lite"/>
    </source>
</evidence>
<dbReference type="Proteomes" id="UP000014760">
    <property type="component" value="Unassembled WGS sequence"/>
</dbReference>
<feature type="compositionally biased region" description="Polar residues" evidence="1">
    <location>
        <begin position="356"/>
        <end position="367"/>
    </location>
</feature>
<reference evidence="3" key="3">
    <citation type="submission" date="2015-06" db="UniProtKB">
        <authorList>
            <consortium name="EnsemblMetazoa"/>
        </authorList>
    </citation>
    <scope>IDENTIFICATION</scope>
</reference>
<dbReference type="OrthoDB" id="10035003at2759"/>
<reference evidence="2 4" key="2">
    <citation type="journal article" date="2013" name="Nature">
        <title>Insights into bilaterian evolution from three spiralian genomes.</title>
        <authorList>
            <person name="Simakov O."/>
            <person name="Marletaz F."/>
            <person name="Cho S.J."/>
            <person name="Edsinger-Gonzales E."/>
            <person name="Havlak P."/>
            <person name="Hellsten U."/>
            <person name="Kuo D.H."/>
            <person name="Larsson T."/>
            <person name="Lv J."/>
            <person name="Arendt D."/>
            <person name="Savage R."/>
            <person name="Osoegawa K."/>
            <person name="de Jong P."/>
            <person name="Grimwood J."/>
            <person name="Chapman J.A."/>
            <person name="Shapiro H."/>
            <person name="Aerts A."/>
            <person name="Otillar R.P."/>
            <person name="Terry A.Y."/>
            <person name="Boore J.L."/>
            <person name="Grigoriev I.V."/>
            <person name="Lindberg D.R."/>
            <person name="Seaver E.C."/>
            <person name="Weisblat D.A."/>
            <person name="Putnam N.H."/>
            <person name="Rokhsar D.S."/>
        </authorList>
    </citation>
    <scope>NUCLEOTIDE SEQUENCE</scope>
    <source>
        <strain evidence="2 4">I ESC-2004</strain>
    </source>
</reference>
<reference evidence="4" key="1">
    <citation type="submission" date="2012-12" db="EMBL/GenBank/DDBJ databases">
        <authorList>
            <person name="Hellsten U."/>
            <person name="Grimwood J."/>
            <person name="Chapman J.A."/>
            <person name="Shapiro H."/>
            <person name="Aerts A."/>
            <person name="Otillar R.P."/>
            <person name="Terry A.Y."/>
            <person name="Boore J.L."/>
            <person name="Simakov O."/>
            <person name="Marletaz F."/>
            <person name="Cho S.-J."/>
            <person name="Edsinger-Gonzales E."/>
            <person name="Havlak P."/>
            <person name="Kuo D.-H."/>
            <person name="Larsson T."/>
            <person name="Lv J."/>
            <person name="Arendt D."/>
            <person name="Savage R."/>
            <person name="Osoegawa K."/>
            <person name="de Jong P."/>
            <person name="Lindberg D.R."/>
            <person name="Seaver E.C."/>
            <person name="Weisblat D.A."/>
            <person name="Putnam N.H."/>
            <person name="Grigoriev I.V."/>
            <person name="Rokhsar D.S."/>
        </authorList>
    </citation>
    <scope>NUCLEOTIDE SEQUENCE</scope>
    <source>
        <strain evidence="4">I ESC-2004</strain>
    </source>
</reference>
<gene>
    <name evidence="2" type="ORF">CAPTEDRAFT_209149</name>
</gene>
<dbReference type="AlphaFoldDB" id="R7T512"/>
<evidence type="ECO:0000313" key="2">
    <source>
        <dbReference type="EMBL" id="ELT88098.1"/>
    </source>
</evidence>
<evidence type="ECO:0000313" key="3">
    <source>
        <dbReference type="EnsemblMetazoa" id="CapteP209149"/>
    </source>
</evidence>
<feature type="region of interest" description="Disordered" evidence="1">
    <location>
        <begin position="1"/>
        <end position="40"/>
    </location>
</feature>
<dbReference type="EnsemblMetazoa" id="CapteT209149">
    <property type="protein sequence ID" value="CapteP209149"/>
    <property type="gene ID" value="CapteG209149"/>
</dbReference>
<protein>
    <recommendedName>
        <fullName evidence="5">C3H1-type domain-containing protein</fullName>
    </recommendedName>
</protein>
<name>R7T512_CAPTE</name>
<organism evidence="2">
    <name type="scientific">Capitella teleta</name>
    <name type="common">Polychaete worm</name>
    <dbReference type="NCBI Taxonomy" id="283909"/>
    <lineage>
        <taxon>Eukaryota</taxon>
        <taxon>Metazoa</taxon>
        <taxon>Spiralia</taxon>
        <taxon>Lophotrochozoa</taxon>
        <taxon>Annelida</taxon>
        <taxon>Polychaeta</taxon>
        <taxon>Sedentaria</taxon>
        <taxon>Scolecida</taxon>
        <taxon>Capitellidae</taxon>
        <taxon>Capitella</taxon>
    </lineage>
</organism>
<dbReference type="EMBL" id="KB311988">
    <property type="protein sequence ID" value="ELT88098.1"/>
    <property type="molecule type" value="Genomic_DNA"/>
</dbReference>
<dbReference type="OMA" id="IAHNELW"/>
<evidence type="ECO:0000313" key="4">
    <source>
        <dbReference type="Proteomes" id="UP000014760"/>
    </source>
</evidence>
<feature type="region of interest" description="Disordered" evidence="1">
    <location>
        <begin position="340"/>
        <end position="385"/>
    </location>
</feature>
<dbReference type="EMBL" id="AMQN01015530">
    <property type="status" value="NOT_ANNOTATED_CDS"/>
    <property type="molecule type" value="Genomic_DNA"/>
</dbReference>
<proteinExistence type="predicted"/>
<sequence>MPKGRTTSTSGRVSRKVAKAPLPEKLSTRQASRKVAKAQPESDLDVLADKVCVKVLDRLANHFAPAPTPTNTLTTPAPVQAELSNIELPAPASMAASSLLGELPSSPNEVALLSAPLGVHVAPEVRQKILQGKFVELHLLLPNKPLDNPKSDAKQARPNLSIGEFMTGFHTLAAIRTEKFPLEAPGLLKHAETVHQLHLAFGAEACRHYDRNFRMAKEFSPLMPWGQTHMMATSQGLSKNNPTGKFTKSARGQAPNRSPNHYKELRPNTCYTFQLKGFCDKKNCTYTATHSCYACHGPHATSACKLASIAGSTSAADGSRVVCHLSFLNAPSELIGKRGYTAHPPSTLHHQRDSGRSTGQVRETSGYDQEAGSCNPFDSPPRPFPKVNLAVDLRKNELDERIRTLIRSMR</sequence>
<dbReference type="HOGENOM" id="CLU_671309_0_0_1"/>